<dbReference type="InterPro" id="IPR024719">
    <property type="entry name" value="HpaB/PvcC/4-BUDH_C"/>
</dbReference>
<sequence length="135" mass="15774">MQPRTMKDLEQRRTMMETWASVHHGFLGRAPDYMNTAIMAYASASNLIMIPQEKDFNTDIHDQLDRYMKSIDLNAKKSVQLARLAWEISVSSFGGRQSVYERFFFGNSTVVNNRLYAEYQDSRAKYADRVNRFLT</sequence>
<dbReference type="SUPFAM" id="SSF47203">
    <property type="entry name" value="Acyl-CoA dehydrogenase C-terminal domain-like"/>
    <property type="match status" value="1"/>
</dbReference>
<reference evidence="2 3" key="1">
    <citation type="submission" date="2013-05" db="EMBL/GenBank/DDBJ databases">
        <authorList>
            <person name="Strain E.A."/>
            <person name="Brown E."/>
            <person name="Allard M.W."/>
            <person name="Luo Y.L."/>
        </authorList>
    </citation>
    <scope>NUCLEOTIDE SEQUENCE [LARGE SCALE GENOMIC DNA]</scope>
    <source>
        <strain evidence="2 3">TS-15</strain>
    </source>
</reference>
<dbReference type="Pfam" id="PF03241">
    <property type="entry name" value="HpaB"/>
    <property type="match status" value="1"/>
</dbReference>
<dbReference type="AlphaFoldDB" id="S9SI39"/>
<dbReference type="InterPro" id="IPR036250">
    <property type="entry name" value="AcylCo_DH-like_C"/>
</dbReference>
<proteinExistence type="predicted"/>
<comment type="caution">
    <text evidence="2">The sequence shown here is derived from an EMBL/GenBank/DDBJ whole genome shotgun (WGS) entry which is preliminary data.</text>
</comment>
<organism evidence="2 3">
    <name type="scientific">Paenibacillus alvei TS-15</name>
    <dbReference type="NCBI Taxonomy" id="1117108"/>
    <lineage>
        <taxon>Bacteria</taxon>
        <taxon>Bacillati</taxon>
        <taxon>Bacillota</taxon>
        <taxon>Bacilli</taxon>
        <taxon>Bacillales</taxon>
        <taxon>Paenibacillaceae</taxon>
        <taxon>Paenibacillus</taxon>
    </lineage>
</organism>
<accession>S9SI39</accession>
<keyword evidence="2" id="KW-0503">Monooxygenase</keyword>
<dbReference type="GO" id="GO:0016627">
    <property type="term" value="F:oxidoreductase activity, acting on the CH-CH group of donors"/>
    <property type="evidence" value="ECO:0007669"/>
    <property type="project" value="InterPro"/>
</dbReference>
<evidence type="ECO:0000313" key="2">
    <source>
        <dbReference type="EMBL" id="EPY03773.1"/>
    </source>
</evidence>
<dbReference type="PATRIC" id="fig|1117108.3.peg.5899"/>
<dbReference type="eggNOG" id="COG2368">
    <property type="taxonomic scope" value="Bacteria"/>
</dbReference>
<protein>
    <submittedName>
        <fullName evidence="2">4-hydroxyphenylacetate 3-monooxygenase oxygenase subunit</fullName>
    </submittedName>
</protein>
<dbReference type="Proteomes" id="UP000015344">
    <property type="component" value="Unassembled WGS sequence"/>
</dbReference>
<evidence type="ECO:0000313" key="3">
    <source>
        <dbReference type="Proteomes" id="UP000015344"/>
    </source>
</evidence>
<dbReference type="GO" id="GO:0004497">
    <property type="term" value="F:monooxygenase activity"/>
    <property type="evidence" value="ECO:0007669"/>
    <property type="project" value="UniProtKB-KW"/>
</dbReference>
<evidence type="ECO:0000259" key="1">
    <source>
        <dbReference type="Pfam" id="PF03241"/>
    </source>
</evidence>
<dbReference type="Gene3D" id="1.20.140.10">
    <property type="entry name" value="Butyryl-CoA Dehydrogenase, subunit A, domain 3"/>
    <property type="match status" value="1"/>
</dbReference>
<dbReference type="PANTHER" id="PTHR36117">
    <property type="entry name" value="4-HYDROXYPHENYLACETATE 3-MONOOXYGENASE-RELATED"/>
    <property type="match status" value="1"/>
</dbReference>
<dbReference type="EMBL" id="ATMT01000104">
    <property type="protein sequence ID" value="EPY03773.1"/>
    <property type="molecule type" value="Genomic_DNA"/>
</dbReference>
<feature type="domain" description="HpaB/PvcC/4-BUDH C-terminal" evidence="1">
    <location>
        <begin position="37"/>
        <end position="134"/>
    </location>
</feature>
<dbReference type="InterPro" id="IPR004925">
    <property type="entry name" value="HpaB/PvcC/4-BUDH"/>
</dbReference>
<dbReference type="PANTHER" id="PTHR36117:SF3">
    <property type="entry name" value="4-HYDROXYPHENYLACETATE 3-MONOOXYGENASE-RELATED"/>
    <property type="match status" value="1"/>
</dbReference>
<gene>
    <name evidence="2" type="ORF">PAALTS15_28546</name>
</gene>
<keyword evidence="2" id="KW-0560">Oxidoreductase</keyword>
<name>S9SI39_PAEAL</name>